<dbReference type="AlphaFoldDB" id="A0A1X7UI85"/>
<dbReference type="EnsemblMetazoa" id="Aqu2.1.27664_001">
    <property type="protein sequence ID" value="Aqu2.1.27664_001"/>
    <property type="gene ID" value="Aqu2.1.27664"/>
</dbReference>
<feature type="region of interest" description="Disordered" evidence="1">
    <location>
        <begin position="108"/>
        <end position="131"/>
    </location>
</feature>
<organism evidence="2">
    <name type="scientific">Amphimedon queenslandica</name>
    <name type="common">Sponge</name>
    <dbReference type="NCBI Taxonomy" id="400682"/>
    <lineage>
        <taxon>Eukaryota</taxon>
        <taxon>Metazoa</taxon>
        <taxon>Porifera</taxon>
        <taxon>Demospongiae</taxon>
        <taxon>Heteroscleromorpha</taxon>
        <taxon>Haplosclerida</taxon>
        <taxon>Niphatidae</taxon>
        <taxon>Amphimedon</taxon>
    </lineage>
</organism>
<evidence type="ECO:0000313" key="2">
    <source>
        <dbReference type="EnsemblMetazoa" id="Aqu2.1.27664_001"/>
    </source>
</evidence>
<accession>A0A1X7UI85</accession>
<reference evidence="2" key="1">
    <citation type="submission" date="2017-05" db="UniProtKB">
        <authorList>
            <consortium name="EnsemblMetazoa"/>
        </authorList>
    </citation>
    <scope>IDENTIFICATION</scope>
</reference>
<sequence>MLRYPSAIPVLKDPVTGDEFSAEEMQLFRKRFDNGYDLEHDVRYNEWKKKGTLKKSATVTNDGIIMKKAECTVCHGYYAVTFSGTIRLHGPQFDRCPGSQQPVGIGTDMSNSSVTPLPSFPSPYKPRSVNLKNTSSTVPITDIIKPTSIRTLKKTATSTNDTQPKLTLRNNATNDDTHKKLAAIDDITQPGRTLKKTATDSLKETATNNDVGLLLTLKKTAANDDITQPKCTLKPATSLKKTATNDDITQARRTFRKTASQHFKKTATNNGDL</sequence>
<protein>
    <submittedName>
        <fullName evidence="2">Uncharacterized protein</fullName>
    </submittedName>
</protein>
<evidence type="ECO:0000256" key="1">
    <source>
        <dbReference type="SAM" id="MobiDB-lite"/>
    </source>
</evidence>
<name>A0A1X7UI85_AMPQE</name>
<dbReference type="InParanoid" id="A0A1X7UI85"/>
<proteinExistence type="predicted"/>